<dbReference type="GO" id="GO:0005789">
    <property type="term" value="C:endoplasmic reticulum membrane"/>
    <property type="evidence" value="ECO:0007669"/>
    <property type="project" value="UniProtKB-SubCell"/>
</dbReference>
<protein>
    <recommendedName>
        <fullName evidence="9">Mannosyltransferase</fullName>
        <ecNumber evidence="9">2.4.1.-</ecNumber>
    </recommendedName>
</protein>
<dbReference type="EMBL" id="CADEPM010000012">
    <property type="protein sequence ID" value="CAB3411023.1"/>
    <property type="molecule type" value="Genomic_DNA"/>
</dbReference>
<accession>A0A8S1FB67</accession>
<dbReference type="GO" id="GO:0003743">
    <property type="term" value="F:translation initiation factor activity"/>
    <property type="evidence" value="ECO:0007669"/>
    <property type="project" value="InterPro"/>
</dbReference>
<proteinExistence type="inferred from homology"/>
<dbReference type="PROSITE" id="PS50296">
    <property type="entry name" value="SUI1"/>
    <property type="match status" value="2"/>
</dbReference>
<evidence type="ECO:0000256" key="5">
    <source>
        <dbReference type="ARBA" id="ARBA00022692"/>
    </source>
</evidence>
<keyword evidence="4" id="KW-0808">Transferase</keyword>
<reference evidence="11 12" key="1">
    <citation type="submission" date="2020-04" db="EMBL/GenBank/DDBJ databases">
        <authorList>
            <person name="Laetsch R D."/>
            <person name="Stevens L."/>
            <person name="Kumar S."/>
            <person name="Blaxter L. M."/>
        </authorList>
    </citation>
    <scope>NUCLEOTIDE SEQUENCE [LARGE SCALE GENOMIC DNA]</scope>
</reference>
<evidence type="ECO:0000256" key="9">
    <source>
        <dbReference type="RuleBase" id="RU363075"/>
    </source>
</evidence>
<dbReference type="SUPFAM" id="SSF55159">
    <property type="entry name" value="eIF1-like"/>
    <property type="match status" value="2"/>
</dbReference>
<evidence type="ECO:0000256" key="6">
    <source>
        <dbReference type="ARBA" id="ARBA00022824"/>
    </source>
</evidence>
<feature type="transmembrane region" description="Helical" evidence="9">
    <location>
        <begin position="400"/>
        <end position="419"/>
    </location>
</feature>
<feature type="transmembrane region" description="Helical" evidence="9">
    <location>
        <begin position="231"/>
        <end position="258"/>
    </location>
</feature>
<feature type="transmembrane region" description="Helical" evidence="9">
    <location>
        <begin position="351"/>
        <end position="368"/>
    </location>
</feature>
<evidence type="ECO:0000313" key="11">
    <source>
        <dbReference type="EMBL" id="CAB3411023.1"/>
    </source>
</evidence>
<dbReference type="PANTHER" id="PTHR22760">
    <property type="entry name" value="GLYCOSYLTRANSFERASE"/>
    <property type="match status" value="1"/>
</dbReference>
<feature type="transmembrane region" description="Helical" evidence="9">
    <location>
        <begin position="374"/>
        <end position="393"/>
    </location>
</feature>
<dbReference type="CDD" id="cd11566">
    <property type="entry name" value="eIF1_SUI1"/>
    <property type="match status" value="1"/>
</dbReference>
<feature type="transmembrane region" description="Helical" evidence="9">
    <location>
        <begin position="270"/>
        <end position="290"/>
    </location>
</feature>
<dbReference type="FunFam" id="3.30.780.10:FF:000036">
    <property type="entry name" value="Protein CBG02294"/>
    <property type="match status" value="1"/>
</dbReference>
<dbReference type="Proteomes" id="UP000494206">
    <property type="component" value="Unassembled WGS sequence"/>
</dbReference>
<dbReference type="InterPro" id="IPR005874">
    <property type="entry name" value="SUI1_euk"/>
</dbReference>
<evidence type="ECO:0000259" key="10">
    <source>
        <dbReference type="PROSITE" id="PS50296"/>
    </source>
</evidence>
<dbReference type="InterPro" id="IPR005599">
    <property type="entry name" value="GPI_mannosylTrfase"/>
</dbReference>
<comment type="similarity">
    <text evidence="9">Belongs to the glycosyltransferase 22 family.</text>
</comment>
<comment type="caution">
    <text evidence="11">The sequence shown here is derived from an EMBL/GenBank/DDBJ whole genome shotgun (WGS) entry which is preliminary data.</text>
</comment>
<sequence>MSIANLNRPADAFEQLETEDGVRQGVCHIRIQQRTGRKTITTVQGIGTEYDLKRIVQYLKKVRILKMRPKRLLVFLFLFRIASVFVVSSWFVPDEVYQSAEVAHHLVYGTGHLTWEWQTALRSYLHPALIAMIYQFLNLIGFGNYRQAIYYGPRIFHAILFAFGDFSFYHLCRKQCITTSIANLSFISYMSSWFVFYCAPRTLSNSLETCLTLIALNWYPFDRDTNVTWPYIAFGAVTIVIRPTVALLWLVLGLYHLYHHPRPINYITHTVLPVVIPIFAVSFAIDSYAYGTPTIPLYNFLKFNVLQGGSAEFGVHSWHWYFTTGLPTVMTIQLAPVVLGILGQNIFRPTMLPFFAVTFYLLVHSILPHKEQRFLLPIIPLLCLYAGGAFLNLKRMLRTGVVVMILVNAGIAIFTARYHQIGNFMAPQRILEEWDGKENLSIAALTPCYSVPGYSYFHNDIANLRMLDCSPDLNKTRVGLDEADEFHEDVKHSCNGTIVEHPEYGEVIQLTGDQREKVKDFLIKVGIVNESNCRVHGF</sequence>
<keyword evidence="5 9" id="KW-0812">Transmembrane</keyword>
<feature type="transmembrane region" description="Helical" evidence="9">
    <location>
        <begin position="177"/>
        <end position="196"/>
    </location>
</feature>
<feature type="domain" description="SUI1" evidence="10">
    <location>
        <begin position="493"/>
        <end position="526"/>
    </location>
</feature>
<dbReference type="GO" id="GO:0006506">
    <property type="term" value="P:GPI anchor biosynthetic process"/>
    <property type="evidence" value="ECO:0007669"/>
    <property type="project" value="TreeGrafter"/>
</dbReference>
<feature type="domain" description="SUI1" evidence="10">
    <location>
        <begin position="27"/>
        <end position="61"/>
    </location>
</feature>
<feature type="transmembrane region" description="Helical" evidence="9">
    <location>
        <begin position="72"/>
        <end position="92"/>
    </location>
</feature>
<evidence type="ECO:0000256" key="8">
    <source>
        <dbReference type="ARBA" id="ARBA00023136"/>
    </source>
</evidence>
<dbReference type="AlphaFoldDB" id="A0A8S1FB67"/>
<gene>
    <name evidence="11" type="ORF">CBOVIS_LOCUS12462</name>
</gene>
<dbReference type="InterPro" id="IPR036877">
    <property type="entry name" value="SUI1_dom_sf"/>
</dbReference>
<feature type="transmembrane region" description="Helical" evidence="9">
    <location>
        <begin position="318"/>
        <end position="339"/>
    </location>
</feature>
<dbReference type="Pfam" id="PF03901">
    <property type="entry name" value="Glyco_transf_22"/>
    <property type="match status" value="1"/>
</dbReference>
<keyword evidence="12" id="KW-1185">Reference proteome</keyword>
<comment type="subcellular location">
    <subcellularLocation>
        <location evidence="1 9">Endoplasmic reticulum membrane</location>
        <topology evidence="1 9">Multi-pass membrane protein</topology>
    </subcellularLocation>
</comment>
<comment type="similarity">
    <text evidence="2">Belongs to the SUI1 family.</text>
</comment>
<dbReference type="InterPro" id="IPR001950">
    <property type="entry name" value="SUI1"/>
</dbReference>
<evidence type="ECO:0000256" key="2">
    <source>
        <dbReference type="ARBA" id="ARBA00005422"/>
    </source>
</evidence>
<evidence type="ECO:0000256" key="3">
    <source>
        <dbReference type="ARBA" id="ARBA00022676"/>
    </source>
</evidence>
<dbReference type="PANTHER" id="PTHR22760:SF4">
    <property type="entry name" value="GPI MANNOSYLTRANSFERASE 3"/>
    <property type="match status" value="1"/>
</dbReference>
<keyword evidence="6 9" id="KW-0256">Endoplasmic reticulum</keyword>
<evidence type="ECO:0000256" key="4">
    <source>
        <dbReference type="ARBA" id="ARBA00022679"/>
    </source>
</evidence>
<keyword evidence="3 9" id="KW-0328">Glycosyltransferase</keyword>
<dbReference type="Pfam" id="PF01253">
    <property type="entry name" value="SUI1"/>
    <property type="match status" value="2"/>
</dbReference>
<dbReference type="Gene3D" id="3.30.780.10">
    <property type="entry name" value="SUI1-like domain"/>
    <property type="match status" value="2"/>
</dbReference>
<evidence type="ECO:0000256" key="7">
    <source>
        <dbReference type="ARBA" id="ARBA00022989"/>
    </source>
</evidence>
<organism evidence="11 12">
    <name type="scientific">Caenorhabditis bovis</name>
    <dbReference type="NCBI Taxonomy" id="2654633"/>
    <lineage>
        <taxon>Eukaryota</taxon>
        <taxon>Metazoa</taxon>
        <taxon>Ecdysozoa</taxon>
        <taxon>Nematoda</taxon>
        <taxon>Chromadorea</taxon>
        <taxon>Rhabditida</taxon>
        <taxon>Rhabditina</taxon>
        <taxon>Rhabditomorpha</taxon>
        <taxon>Rhabditoidea</taxon>
        <taxon>Rhabditidae</taxon>
        <taxon>Peloderinae</taxon>
        <taxon>Caenorhabditis</taxon>
    </lineage>
</organism>
<dbReference type="EC" id="2.4.1.-" evidence="9"/>
<feature type="transmembrane region" description="Helical" evidence="9">
    <location>
        <begin position="124"/>
        <end position="143"/>
    </location>
</feature>
<dbReference type="GO" id="GO:0000026">
    <property type="term" value="F:alpha-1,2-mannosyltransferase activity"/>
    <property type="evidence" value="ECO:0007669"/>
    <property type="project" value="TreeGrafter"/>
</dbReference>
<name>A0A8S1FB67_9PELO</name>
<evidence type="ECO:0000313" key="12">
    <source>
        <dbReference type="Proteomes" id="UP000494206"/>
    </source>
</evidence>
<dbReference type="OrthoDB" id="10248435at2759"/>
<keyword evidence="8 9" id="KW-0472">Membrane</keyword>
<keyword evidence="7 9" id="KW-1133">Transmembrane helix</keyword>
<evidence type="ECO:0000256" key="1">
    <source>
        <dbReference type="ARBA" id="ARBA00004477"/>
    </source>
</evidence>